<dbReference type="GO" id="GO:0000727">
    <property type="term" value="P:double-strand break repair via break-induced replication"/>
    <property type="evidence" value="ECO:0007669"/>
    <property type="project" value="TreeGrafter"/>
</dbReference>
<dbReference type="Gene3D" id="3.40.5.50">
    <property type="match status" value="1"/>
</dbReference>
<dbReference type="PANTHER" id="PTHR12772:SF0">
    <property type="entry name" value="DNA REPLICATION COMPLEX GINS PROTEIN PSF2"/>
    <property type="match status" value="1"/>
</dbReference>
<dbReference type="CDD" id="cd21694">
    <property type="entry name" value="GINS_B_Psf2"/>
    <property type="match status" value="1"/>
</dbReference>
<feature type="domain" description="DNA replication complex GINS protein PSF2 N-terminal" evidence="7">
    <location>
        <begin position="43"/>
        <end position="102"/>
    </location>
</feature>
<dbReference type="InterPro" id="IPR036224">
    <property type="entry name" value="GINS_bundle-like_dom_sf"/>
</dbReference>
<dbReference type="InterPro" id="IPR007257">
    <property type="entry name" value="GINS_Psf2"/>
</dbReference>
<dbReference type="Gene3D" id="1.20.58.1020">
    <property type="match status" value="1"/>
</dbReference>
<keyword evidence="8" id="KW-1185">Reference proteome</keyword>
<dbReference type="CDD" id="cd11712">
    <property type="entry name" value="GINS_A_psf2"/>
    <property type="match status" value="1"/>
</dbReference>
<evidence type="ECO:0000256" key="2">
    <source>
        <dbReference type="ARBA" id="ARBA00010565"/>
    </source>
</evidence>
<proteinExistence type="inferred from homology"/>
<dbReference type="FunFam" id="3.40.5.50:FF:000001">
    <property type="entry name" value="DNA replication complex GINS protein PSF2"/>
    <property type="match status" value="1"/>
</dbReference>
<dbReference type="PANTHER" id="PTHR12772">
    <property type="entry name" value="DNA REPLICATION COMPLEX GINS PROTEIN PSF2"/>
    <property type="match status" value="1"/>
</dbReference>
<dbReference type="Proteomes" id="UP000095281">
    <property type="component" value="Unplaced"/>
</dbReference>
<keyword evidence="3" id="KW-0235">DNA replication</keyword>
<comment type="subcellular location">
    <subcellularLocation>
        <location evidence="1">Nucleus</location>
    </subcellularLocation>
</comment>
<name>A0A1I8BK86_MELHA</name>
<accession>A0A1I8BK86</accession>
<dbReference type="Pfam" id="PF05916">
    <property type="entry name" value="Sld5"/>
    <property type="match status" value="1"/>
</dbReference>
<dbReference type="GO" id="GO:0006260">
    <property type="term" value="P:DNA replication"/>
    <property type="evidence" value="ECO:0007669"/>
    <property type="project" value="UniProtKB-KW"/>
</dbReference>
<dbReference type="SUPFAM" id="SSF160059">
    <property type="entry name" value="PriA/YqbF domain"/>
    <property type="match status" value="1"/>
</dbReference>
<comment type="similarity">
    <text evidence="2">Belongs to the GINS2/PSF2 family.</text>
</comment>
<sequence>MVRVKQTFSDSKASCSSTTLQNYDGLKAPDKSGDTGSKLPSMDPSVCEFIAENELIQILPNFNERTIHLISGDFGPFEAGSPVTVPLWFALQLKYKHKCKIVPPEWLRIDELKKLLVSETERITFAPVPNCFFEIAHILVTNAYSDLEHVEQLKMLVRDLQDKREAKMRTSIIKFMEQFQKDKDDIFSDKAVIHANAQLNNLSRLEISYFRAALTEPSKWLDRLFATMHGGIKSQAVTNDDFC</sequence>
<dbReference type="SUPFAM" id="SSF158573">
    <property type="entry name" value="GINS helical bundle-like"/>
    <property type="match status" value="1"/>
</dbReference>
<dbReference type="InterPro" id="IPR056784">
    <property type="entry name" value="PSF2_N"/>
</dbReference>
<dbReference type="Pfam" id="PF25005">
    <property type="entry name" value="PSF2_N"/>
    <property type="match status" value="1"/>
</dbReference>
<protein>
    <recommendedName>
        <fullName evidence="5">GINS complex subunit 2</fullName>
    </recommendedName>
</protein>
<evidence type="ECO:0000259" key="7">
    <source>
        <dbReference type="Pfam" id="PF25005"/>
    </source>
</evidence>
<evidence type="ECO:0000256" key="4">
    <source>
        <dbReference type="ARBA" id="ARBA00023242"/>
    </source>
</evidence>
<dbReference type="InterPro" id="IPR021151">
    <property type="entry name" value="GINS_A"/>
</dbReference>
<evidence type="ECO:0000256" key="3">
    <source>
        <dbReference type="ARBA" id="ARBA00022705"/>
    </source>
</evidence>
<feature type="domain" description="GINS subunit" evidence="6">
    <location>
        <begin position="106"/>
        <end position="215"/>
    </location>
</feature>
<organism evidence="8 9">
    <name type="scientific">Meloidogyne hapla</name>
    <name type="common">Root-knot nematode worm</name>
    <dbReference type="NCBI Taxonomy" id="6305"/>
    <lineage>
        <taxon>Eukaryota</taxon>
        <taxon>Metazoa</taxon>
        <taxon>Ecdysozoa</taxon>
        <taxon>Nematoda</taxon>
        <taxon>Chromadorea</taxon>
        <taxon>Rhabditida</taxon>
        <taxon>Tylenchina</taxon>
        <taxon>Tylenchomorpha</taxon>
        <taxon>Tylenchoidea</taxon>
        <taxon>Meloidogynidae</taxon>
        <taxon>Meloidogyninae</taxon>
        <taxon>Meloidogyne</taxon>
    </lineage>
</organism>
<dbReference type="WBParaSite" id="MhA1_Contig2970.frz3.gene1">
    <property type="protein sequence ID" value="MhA1_Contig2970.frz3.gene1"/>
    <property type="gene ID" value="MhA1_Contig2970.frz3.gene1"/>
</dbReference>
<evidence type="ECO:0000256" key="1">
    <source>
        <dbReference type="ARBA" id="ARBA00004123"/>
    </source>
</evidence>
<reference evidence="9" key="1">
    <citation type="submission" date="2016-11" db="UniProtKB">
        <authorList>
            <consortium name="WormBaseParasite"/>
        </authorList>
    </citation>
    <scope>IDENTIFICATION</scope>
</reference>
<dbReference type="AlphaFoldDB" id="A0A1I8BK86"/>
<dbReference type="OMA" id="CFTEDEN"/>
<keyword evidence="4" id="KW-0539">Nucleus</keyword>
<evidence type="ECO:0000313" key="8">
    <source>
        <dbReference type="Proteomes" id="UP000095281"/>
    </source>
</evidence>
<evidence type="ECO:0000313" key="9">
    <source>
        <dbReference type="WBParaSite" id="MhA1_Contig2970.frz3.gene1"/>
    </source>
</evidence>
<evidence type="ECO:0000256" key="5">
    <source>
        <dbReference type="ARBA" id="ARBA00030871"/>
    </source>
</evidence>
<dbReference type="GO" id="GO:0000811">
    <property type="term" value="C:GINS complex"/>
    <property type="evidence" value="ECO:0007669"/>
    <property type="project" value="TreeGrafter"/>
</dbReference>
<evidence type="ECO:0000259" key="6">
    <source>
        <dbReference type="Pfam" id="PF05916"/>
    </source>
</evidence>